<dbReference type="Gene3D" id="3.40.630.30">
    <property type="match status" value="1"/>
</dbReference>
<evidence type="ECO:0000256" key="2">
    <source>
        <dbReference type="ARBA" id="ARBA00023315"/>
    </source>
</evidence>
<dbReference type="PANTHER" id="PTHR43877">
    <property type="entry name" value="AMINOALKYLPHOSPHONATE N-ACETYLTRANSFERASE-RELATED-RELATED"/>
    <property type="match status" value="1"/>
</dbReference>
<dbReference type="CDD" id="cd04301">
    <property type="entry name" value="NAT_SF"/>
    <property type="match status" value="1"/>
</dbReference>
<dbReference type="InterPro" id="IPR050832">
    <property type="entry name" value="Bact_Acetyltransf"/>
</dbReference>
<dbReference type="GO" id="GO:0016746">
    <property type="term" value="F:acyltransferase activity"/>
    <property type="evidence" value="ECO:0007669"/>
    <property type="project" value="UniProtKB-KW"/>
</dbReference>
<dbReference type="Pfam" id="PF00583">
    <property type="entry name" value="Acetyltransf_1"/>
    <property type="match status" value="1"/>
</dbReference>
<organism evidence="4 5">
    <name type="scientific">Variovorax dokdonensis</name>
    <dbReference type="NCBI Taxonomy" id="344883"/>
    <lineage>
        <taxon>Bacteria</taxon>
        <taxon>Pseudomonadati</taxon>
        <taxon>Pseudomonadota</taxon>
        <taxon>Betaproteobacteria</taxon>
        <taxon>Burkholderiales</taxon>
        <taxon>Comamonadaceae</taxon>
        <taxon>Variovorax</taxon>
    </lineage>
</organism>
<evidence type="ECO:0000256" key="1">
    <source>
        <dbReference type="ARBA" id="ARBA00022679"/>
    </source>
</evidence>
<dbReference type="InterPro" id="IPR000182">
    <property type="entry name" value="GNAT_dom"/>
</dbReference>
<keyword evidence="1 4" id="KW-0808">Transferase</keyword>
<feature type="domain" description="N-acetyltransferase" evidence="3">
    <location>
        <begin position="5"/>
        <end position="153"/>
    </location>
</feature>
<protein>
    <submittedName>
        <fullName evidence="4">GNAT family N-acetyltransferase</fullName>
        <ecNumber evidence="4">2.3.1.-</ecNumber>
    </submittedName>
</protein>
<comment type="caution">
    <text evidence="4">The sequence shown here is derived from an EMBL/GenBank/DDBJ whole genome shotgun (WGS) entry which is preliminary data.</text>
</comment>
<dbReference type="Proteomes" id="UP001174908">
    <property type="component" value="Unassembled WGS sequence"/>
</dbReference>
<sequence>MITDHEITLATLEDAQAIAELSRDAIEYGLPWRWTPQRVSVAIRDRSTNVLVARRAAAALHGFAVMQYGDETAHLSLLAVRESARRHGVASALLEWLEASARVAGIQTLRLEVRASNLGAMAFYARMGFVESGIRTGYYEGLEDAFRMSKRLATG</sequence>
<evidence type="ECO:0000259" key="3">
    <source>
        <dbReference type="PROSITE" id="PS51186"/>
    </source>
</evidence>
<keyword evidence="5" id="KW-1185">Reference proteome</keyword>
<dbReference type="SUPFAM" id="SSF55729">
    <property type="entry name" value="Acyl-CoA N-acyltransferases (Nat)"/>
    <property type="match status" value="1"/>
</dbReference>
<evidence type="ECO:0000313" key="4">
    <source>
        <dbReference type="EMBL" id="MDM0043730.1"/>
    </source>
</evidence>
<name>A0ABT7N767_9BURK</name>
<accession>A0ABT7N767</accession>
<dbReference type="PROSITE" id="PS51186">
    <property type="entry name" value="GNAT"/>
    <property type="match status" value="1"/>
</dbReference>
<gene>
    <name evidence="4" type="ORF">QTH91_04475</name>
</gene>
<dbReference type="InterPro" id="IPR016181">
    <property type="entry name" value="Acyl_CoA_acyltransferase"/>
</dbReference>
<dbReference type="RefSeq" id="WP_286658816.1">
    <property type="nucleotide sequence ID" value="NZ_JASZYV010000001.1"/>
</dbReference>
<reference evidence="4" key="1">
    <citation type="submission" date="2023-06" db="EMBL/GenBank/DDBJ databases">
        <authorList>
            <person name="Jiang Y."/>
            <person name="Liu Q."/>
        </authorList>
    </citation>
    <scope>NUCLEOTIDE SEQUENCE</scope>
    <source>
        <strain evidence="4">CGMCC 1.12089</strain>
    </source>
</reference>
<dbReference type="EC" id="2.3.1.-" evidence="4"/>
<dbReference type="EMBL" id="JASZYV010000001">
    <property type="protein sequence ID" value="MDM0043730.1"/>
    <property type="molecule type" value="Genomic_DNA"/>
</dbReference>
<proteinExistence type="predicted"/>
<evidence type="ECO:0000313" key="5">
    <source>
        <dbReference type="Proteomes" id="UP001174908"/>
    </source>
</evidence>
<keyword evidence="2 4" id="KW-0012">Acyltransferase</keyword>